<proteinExistence type="predicted"/>
<feature type="transmembrane region" description="Helical" evidence="1">
    <location>
        <begin position="21"/>
        <end position="41"/>
    </location>
</feature>
<feature type="transmembrane region" description="Helical" evidence="1">
    <location>
        <begin position="61"/>
        <end position="81"/>
    </location>
</feature>
<gene>
    <name evidence="2" type="ORF">KDA27_08315</name>
</gene>
<dbReference type="EMBL" id="JAGQHS010000032">
    <property type="protein sequence ID" value="MCA9755790.1"/>
    <property type="molecule type" value="Genomic_DNA"/>
</dbReference>
<protein>
    <submittedName>
        <fullName evidence="2">Uncharacterized protein</fullName>
    </submittedName>
</protein>
<evidence type="ECO:0000313" key="2">
    <source>
        <dbReference type="EMBL" id="MCA9755790.1"/>
    </source>
</evidence>
<feature type="transmembrane region" description="Helical" evidence="1">
    <location>
        <begin position="298"/>
        <end position="315"/>
    </location>
</feature>
<keyword evidence="1" id="KW-1133">Transmembrane helix</keyword>
<feature type="transmembrane region" description="Helical" evidence="1">
    <location>
        <begin position="143"/>
        <end position="161"/>
    </location>
</feature>
<name>A0A956NE77_UNCEI</name>
<dbReference type="AlphaFoldDB" id="A0A956NE77"/>
<organism evidence="2 3">
    <name type="scientific">Eiseniibacteriota bacterium</name>
    <dbReference type="NCBI Taxonomy" id="2212470"/>
    <lineage>
        <taxon>Bacteria</taxon>
        <taxon>Candidatus Eiseniibacteriota</taxon>
    </lineage>
</organism>
<reference evidence="2" key="2">
    <citation type="journal article" date="2021" name="Microbiome">
        <title>Successional dynamics and alternative stable states in a saline activated sludge microbial community over 9 years.</title>
        <authorList>
            <person name="Wang Y."/>
            <person name="Ye J."/>
            <person name="Ju F."/>
            <person name="Liu L."/>
            <person name="Boyd J.A."/>
            <person name="Deng Y."/>
            <person name="Parks D.H."/>
            <person name="Jiang X."/>
            <person name="Yin X."/>
            <person name="Woodcroft B.J."/>
            <person name="Tyson G.W."/>
            <person name="Hugenholtz P."/>
            <person name="Polz M.F."/>
            <person name="Zhang T."/>
        </authorList>
    </citation>
    <scope>NUCLEOTIDE SEQUENCE</scope>
    <source>
        <strain evidence="2">HKST-UBA02</strain>
    </source>
</reference>
<evidence type="ECO:0000313" key="3">
    <source>
        <dbReference type="Proteomes" id="UP000739538"/>
    </source>
</evidence>
<evidence type="ECO:0000256" key="1">
    <source>
        <dbReference type="SAM" id="Phobius"/>
    </source>
</evidence>
<comment type="caution">
    <text evidence="2">The sequence shown here is derived from an EMBL/GenBank/DDBJ whole genome shotgun (WGS) entry which is preliminary data.</text>
</comment>
<keyword evidence="1" id="KW-0812">Transmembrane</keyword>
<reference evidence="2" key="1">
    <citation type="submission" date="2020-04" db="EMBL/GenBank/DDBJ databases">
        <authorList>
            <person name="Zhang T."/>
        </authorList>
    </citation>
    <scope>NUCLEOTIDE SEQUENCE</scope>
    <source>
        <strain evidence="2">HKST-UBA02</strain>
    </source>
</reference>
<keyword evidence="1" id="KW-0472">Membrane</keyword>
<feature type="transmembrane region" description="Helical" evidence="1">
    <location>
        <begin position="193"/>
        <end position="211"/>
    </location>
</feature>
<accession>A0A956NE77</accession>
<sequence length="357" mass="38787">MAWKQLFVDQPHGRPAFLWRLLLAVLISSVLLGAFTYSVSWLNRSVISPNGSMPALVEAELSAVVAIGVVLSVLLVARWIDRRRPRDVGLRMGTLFSLDLGVGALLGAATQLLPAAFLLAIGNASILDTWIKAKPAPGFVLQFLPCLVVALGEAVALSIWLRGYLMKNFAEALHGIVRSSIASRLPGFTRSPSLVMLLAALACGPVLEVWVRDLVGGIPDFGSGMLIGTRAFVLTLSVVLTRSLALSIGLEFGSFLASANILGARTGPFVGEDTTVLSVYYDHLGALTLHPYVSWDEIVWIGGQVVTLLLLLVWIRRTHRGAWFDPSYLEVESVGQHHSPEWILEQFGEEDETTPQR</sequence>
<dbReference type="Proteomes" id="UP000739538">
    <property type="component" value="Unassembled WGS sequence"/>
</dbReference>